<dbReference type="AlphaFoldDB" id="A0A0P1B966"/>
<dbReference type="Proteomes" id="UP000054845">
    <property type="component" value="Unassembled WGS sequence"/>
</dbReference>
<evidence type="ECO:0000256" key="1">
    <source>
        <dbReference type="SAM" id="MobiDB-lite"/>
    </source>
</evidence>
<keyword evidence="3" id="KW-1185">Reference proteome</keyword>
<sequence>MPVSTTPYNRSDAASTSTHSSQSSTSARTDPLNQLHRSNFIHNPALATSICTDDELLDLIKAVKAGKDVSGHPASAHLDRDWLKTQTVTTPVREIRVVQDTAFEMVNASAQKSASSQSRNGNVHSKRSTPHS</sequence>
<feature type="region of interest" description="Disordered" evidence="1">
    <location>
        <begin position="108"/>
        <end position="132"/>
    </location>
</feature>
<reference evidence="2 3" key="1">
    <citation type="submission" date="2014-09" db="EMBL/GenBank/DDBJ databases">
        <authorList>
            <person name="Magalhaes I.L.F."/>
            <person name="Oliveira U."/>
            <person name="Santos F.R."/>
            <person name="Vidigal T.H.D.A."/>
            <person name="Brescovit A.D."/>
            <person name="Santos A.J."/>
        </authorList>
    </citation>
    <scope>NUCLEOTIDE SEQUENCE [LARGE SCALE GENOMIC DNA]</scope>
</reference>
<proteinExistence type="predicted"/>
<name>A0A0P1B966_9BASI</name>
<protein>
    <submittedName>
        <fullName evidence="2">Uncharacterized protein</fullName>
    </submittedName>
</protein>
<evidence type="ECO:0000313" key="2">
    <source>
        <dbReference type="EMBL" id="CEH12516.1"/>
    </source>
</evidence>
<feature type="region of interest" description="Disordered" evidence="1">
    <location>
        <begin position="1"/>
        <end position="36"/>
    </location>
</feature>
<accession>A0A0P1B966</accession>
<feature type="compositionally biased region" description="Low complexity" evidence="1">
    <location>
        <begin position="11"/>
        <end position="27"/>
    </location>
</feature>
<dbReference type="EMBL" id="CCYA01000159">
    <property type="protein sequence ID" value="CEH12516.1"/>
    <property type="molecule type" value="Genomic_DNA"/>
</dbReference>
<feature type="compositionally biased region" description="Low complexity" evidence="1">
    <location>
        <begin position="108"/>
        <end position="118"/>
    </location>
</feature>
<evidence type="ECO:0000313" key="3">
    <source>
        <dbReference type="Proteomes" id="UP000054845"/>
    </source>
</evidence>
<organism evidence="2 3">
    <name type="scientific">Ceraceosorus bombacis</name>
    <dbReference type="NCBI Taxonomy" id="401625"/>
    <lineage>
        <taxon>Eukaryota</taxon>
        <taxon>Fungi</taxon>
        <taxon>Dikarya</taxon>
        <taxon>Basidiomycota</taxon>
        <taxon>Ustilaginomycotina</taxon>
        <taxon>Exobasidiomycetes</taxon>
        <taxon>Ceraceosorales</taxon>
        <taxon>Ceraceosoraceae</taxon>
        <taxon>Ceraceosorus</taxon>
    </lineage>
</organism>